<dbReference type="AlphaFoldDB" id="A0A9W9A741"/>
<dbReference type="GO" id="GO:0022857">
    <property type="term" value="F:transmembrane transporter activity"/>
    <property type="evidence" value="ECO:0007669"/>
    <property type="project" value="InterPro"/>
</dbReference>
<protein>
    <submittedName>
        <fullName evidence="10">Major facilitator superfamily domain-containing protein</fullName>
    </submittedName>
</protein>
<feature type="compositionally biased region" description="Low complexity" evidence="7">
    <location>
        <begin position="409"/>
        <end position="427"/>
    </location>
</feature>
<dbReference type="InterPro" id="IPR051788">
    <property type="entry name" value="MFS_Transporter"/>
</dbReference>
<feature type="transmembrane region" description="Helical" evidence="8">
    <location>
        <begin position="139"/>
        <end position="159"/>
    </location>
</feature>
<evidence type="ECO:0000256" key="8">
    <source>
        <dbReference type="SAM" id="Phobius"/>
    </source>
</evidence>
<gene>
    <name evidence="10" type="ORF">J3R30DRAFT_3507214</name>
</gene>
<dbReference type="Pfam" id="PF07690">
    <property type="entry name" value="MFS_1"/>
    <property type="match status" value="1"/>
</dbReference>
<dbReference type="Proteomes" id="UP001150266">
    <property type="component" value="Unassembled WGS sequence"/>
</dbReference>
<evidence type="ECO:0000256" key="7">
    <source>
        <dbReference type="SAM" id="MobiDB-lite"/>
    </source>
</evidence>
<dbReference type="PANTHER" id="PTHR23514:SF3">
    <property type="entry name" value="BYPASS OF STOP CODON PROTEIN 6"/>
    <property type="match status" value="1"/>
</dbReference>
<feature type="transmembrane region" description="Helical" evidence="8">
    <location>
        <begin position="280"/>
        <end position="299"/>
    </location>
</feature>
<reference evidence="10" key="1">
    <citation type="submission" date="2022-08" db="EMBL/GenBank/DDBJ databases">
        <title>A Global Phylogenomic Analysis of the Shiitake Genus Lentinula.</title>
        <authorList>
            <consortium name="DOE Joint Genome Institute"/>
            <person name="Sierra-Patev S."/>
            <person name="Min B."/>
            <person name="Naranjo-Ortiz M."/>
            <person name="Looney B."/>
            <person name="Konkel Z."/>
            <person name="Slot J.C."/>
            <person name="Sakamoto Y."/>
            <person name="Steenwyk J.L."/>
            <person name="Rokas A."/>
            <person name="Carro J."/>
            <person name="Camarero S."/>
            <person name="Ferreira P."/>
            <person name="Molpeceres G."/>
            <person name="Ruiz-Duenas F.J."/>
            <person name="Serrano A."/>
            <person name="Henrissat B."/>
            <person name="Drula E."/>
            <person name="Hughes K.W."/>
            <person name="Mata J.L."/>
            <person name="Ishikawa N.K."/>
            <person name="Vargas-Isla R."/>
            <person name="Ushijima S."/>
            <person name="Smith C.A."/>
            <person name="Ahrendt S."/>
            <person name="Andreopoulos W."/>
            <person name="He G."/>
            <person name="Labutti K."/>
            <person name="Lipzen A."/>
            <person name="Ng V."/>
            <person name="Riley R."/>
            <person name="Sandor L."/>
            <person name="Barry K."/>
            <person name="Martinez A.T."/>
            <person name="Xiao Y."/>
            <person name="Gibbons J.G."/>
            <person name="Terashima K."/>
            <person name="Grigoriev I.V."/>
            <person name="Hibbett D.S."/>
        </authorList>
    </citation>
    <scope>NUCLEOTIDE SEQUENCE</scope>
    <source>
        <strain evidence="10">JLM2183</strain>
    </source>
</reference>
<dbReference type="EMBL" id="JAOTPV010000016">
    <property type="protein sequence ID" value="KAJ4474262.1"/>
    <property type="molecule type" value="Genomic_DNA"/>
</dbReference>
<feature type="transmembrane region" description="Helical" evidence="8">
    <location>
        <begin position="165"/>
        <end position="187"/>
    </location>
</feature>
<name>A0A9W9A741_9AGAR</name>
<feature type="transmembrane region" description="Helical" evidence="8">
    <location>
        <begin position="105"/>
        <end position="127"/>
    </location>
</feature>
<keyword evidence="4 8" id="KW-0812">Transmembrane</keyword>
<dbReference type="GO" id="GO:0016020">
    <property type="term" value="C:membrane"/>
    <property type="evidence" value="ECO:0007669"/>
    <property type="project" value="TreeGrafter"/>
</dbReference>
<feature type="region of interest" description="Disordered" evidence="7">
    <location>
        <begin position="398"/>
        <end position="427"/>
    </location>
</feature>
<sequence>MTDNQQRETNRIRLCRLAFSFVGYAQAGMSDGSLGAQLDSIQSHYGLTFTVVSLIFLANAAGWLVASFLNVYLLRYLNLWRTLVIASIVNIIGSAMIVASPPFPVFIVALFFIGIGACIYDASFAAYTAHFDEGPAMSLLFAAFGVGALIAPLVVVAMLDNNIPWSIYYYVPMGISILNIPLLWLIYGNYRFPEGENAPKGAFKGLVLVVRNPTVLTGGLLTTLSMASGEILTSWMVSFMTDIRHGNGATMRYVLSGYWVGLVLGRLVLAPATSRIGPRIALAIYGIFAIGLLAVLQFVDNIPANAVAAAFIGFFQAPSTPMIISLSSKWVPSSLIGPAISVLTASGLVGSALGPLCVGFVNSAGGLRYLPSIIMGAIAVTFGVWFLAPSAPWRKGRVENDSIQTQETSQNASQPSSSNYPSLASSN</sequence>
<feature type="transmembrane region" description="Helical" evidence="8">
    <location>
        <begin position="49"/>
        <end position="72"/>
    </location>
</feature>
<keyword evidence="3" id="KW-0813">Transport</keyword>
<evidence type="ECO:0000256" key="6">
    <source>
        <dbReference type="ARBA" id="ARBA00023136"/>
    </source>
</evidence>
<dbReference type="PANTHER" id="PTHR23514">
    <property type="entry name" value="BYPASS OF STOP CODON PROTEIN 6"/>
    <property type="match status" value="1"/>
</dbReference>
<feature type="transmembrane region" description="Helical" evidence="8">
    <location>
        <begin position="305"/>
        <end position="324"/>
    </location>
</feature>
<accession>A0A9W9A741</accession>
<evidence type="ECO:0000259" key="9">
    <source>
        <dbReference type="PROSITE" id="PS50850"/>
    </source>
</evidence>
<dbReference type="PROSITE" id="PS50850">
    <property type="entry name" value="MFS"/>
    <property type="match status" value="1"/>
</dbReference>
<dbReference type="OrthoDB" id="4243at2759"/>
<dbReference type="SUPFAM" id="SSF103473">
    <property type="entry name" value="MFS general substrate transporter"/>
    <property type="match status" value="1"/>
</dbReference>
<evidence type="ECO:0000313" key="11">
    <source>
        <dbReference type="Proteomes" id="UP001150266"/>
    </source>
</evidence>
<dbReference type="InterPro" id="IPR020846">
    <property type="entry name" value="MFS_dom"/>
</dbReference>
<evidence type="ECO:0000256" key="5">
    <source>
        <dbReference type="ARBA" id="ARBA00022989"/>
    </source>
</evidence>
<feature type="transmembrane region" description="Helical" evidence="8">
    <location>
        <begin position="367"/>
        <end position="388"/>
    </location>
</feature>
<evidence type="ECO:0000256" key="1">
    <source>
        <dbReference type="ARBA" id="ARBA00004127"/>
    </source>
</evidence>
<feature type="transmembrane region" description="Helical" evidence="8">
    <location>
        <begin position="249"/>
        <end position="268"/>
    </location>
</feature>
<comment type="similarity">
    <text evidence="2">Belongs to the major facilitator superfamily.</text>
</comment>
<evidence type="ECO:0000256" key="2">
    <source>
        <dbReference type="ARBA" id="ARBA00008335"/>
    </source>
</evidence>
<comment type="subcellular location">
    <subcellularLocation>
        <location evidence="1">Endomembrane system</location>
        <topology evidence="1">Multi-pass membrane protein</topology>
    </subcellularLocation>
</comment>
<keyword evidence="5 8" id="KW-1133">Transmembrane helix</keyword>
<keyword evidence="6 8" id="KW-0472">Membrane</keyword>
<feature type="transmembrane region" description="Helical" evidence="8">
    <location>
        <begin position="79"/>
        <end position="99"/>
    </location>
</feature>
<evidence type="ECO:0000256" key="4">
    <source>
        <dbReference type="ARBA" id="ARBA00022692"/>
    </source>
</evidence>
<dbReference type="Gene3D" id="1.20.1250.20">
    <property type="entry name" value="MFS general substrate transporter like domains"/>
    <property type="match status" value="2"/>
</dbReference>
<evidence type="ECO:0000313" key="10">
    <source>
        <dbReference type="EMBL" id="KAJ4474262.1"/>
    </source>
</evidence>
<keyword evidence="11" id="KW-1185">Reference proteome</keyword>
<feature type="domain" description="Major facilitator superfamily (MFS) profile" evidence="9">
    <location>
        <begin position="16"/>
        <end position="391"/>
    </location>
</feature>
<organism evidence="10 11">
    <name type="scientific">Lentinula aciculospora</name>
    <dbReference type="NCBI Taxonomy" id="153920"/>
    <lineage>
        <taxon>Eukaryota</taxon>
        <taxon>Fungi</taxon>
        <taxon>Dikarya</taxon>
        <taxon>Basidiomycota</taxon>
        <taxon>Agaricomycotina</taxon>
        <taxon>Agaricomycetes</taxon>
        <taxon>Agaricomycetidae</taxon>
        <taxon>Agaricales</taxon>
        <taxon>Marasmiineae</taxon>
        <taxon>Omphalotaceae</taxon>
        <taxon>Lentinula</taxon>
    </lineage>
</organism>
<evidence type="ECO:0000256" key="3">
    <source>
        <dbReference type="ARBA" id="ARBA00022448"/>
    </source>
</evidence>
<proteinExistence type="inferred from homology"/>
<dbReference type="InterPro" id="IPR011701">
    <property type="entry name" value="MFS"/>
</dbReference>
<dbReference type="GO" id="GO:0012505">
    <property type="term" value="C:endomembrane system"/>
    <property type="evidence" value="ECO:0007669"/>
    <property type="project" value="UniProtKB-SubCell"/>
</dbReference>
<dbReference type="InterPro" id="IPR036259">
    <property type="entry name" value="MFS_trans_sf"/>
</dbReference>
<feature type="transmembrane region" description="Helical" evidence="8">
    <location>
        <begin position="336"/>
        <end position="361"/>
    </location>
</feature>
<feature type="transmembrane region" description="Helical" evidence="8">
    <location>
        <begin position="12"/>
        <end position="29"/>
    </location>
</feature>
<comment type="caution">
    <text evidence="10">The sequence shown here is derived from an EMBL/GenBank/DDBJ whole genome shotgun (WGS) entry which is preliminary data.</text>
</comment>